<reference evidence="23" key="1">
    <citation type="submission" date="2020-08" db="EMBL/GenBank/DDBJ databases">
        <authorList>
            <person name="Parry R.H."/>
            <person name="Wille M."/>
            <person name="Geoghegan J.L."/>
            <person name="Turnbull O.M.H."/>
            <person name="Holmes E.C."/>
        </authorList>
    </citation>
    <scope>NUCLEOTIDE SEQUENCE</scope>
    <source>
        <strain evidence="23">OCFILV/Shuangliu</strain>
    </source>
</reference>
<dbReference type="GO" id="GO:0033650">
    <property type="term" value="C:host cell mitochondrion"/>
    <property type="evidence" value="ECO:0007669"/>
    <property type="project" value="UniProtKB-SubCell"/>
</dbReference>
<dbReference type="GO" id="GO:0039523">
    <property type="term" value="P:symbiont-mediated suppression of host mRNA transcription via inhibition of RNA polymerase II activity"/>
    <property type="evidence" value="ECO:0007669"/>
    <property type="project" value="UniProtKB-KW"/>
</dbReference>
<reference evidence="23" key="2">
    <citation type="journal article" name="Viruses">
        <title>Divergent Influenza-Like Viruses of Amphibians and Fish Support an Ancient Evolutionary Association.</title>
        <authorList>
            <person name="Parry R."/>
            <person name="Wille M."/>
            <person name="Turnbull O.M.H."/>
            <person name="Geoghegan J.L."/>
            <person name="Holmes E.C."/>
        </authorList>
    </citation>
    <scope>NUCLEOTIDE SEQUENCE</scope>
    <source>
        <strain evidence="23">OCFILV/Shuangliu</strain>
    </source>
</reference>
<evidence type="ECO:0000256" key="5">
    <source>
        <dbReference type="ARBA" id="ARBA00022581"/>
    </source>
</evidence>
<evidence type="ECO:0000256" key="4">
    <source>
        <dbReference type="ARBA" id="ARBA00022562"/>
    </source>
</evidence>
<keyword evidence="10" id="KW-1190">Host gene expression shutoff by virus</keyword>
<feature type="domain" description="Influenza RNA polymerase PB2 second" evidence="18">
    <location>
        <begin position="41"/>
        <end position="109"/>
    </location>
</feature>
<evidence type="ECO:0000256" key="10">
    <source>
        <dbReference type="ARBA" id="ARBA00022995"/>
    </source>
</evidence>
<evidence type="ECO:0000259" key="16">
    <source>
        <dbReference type="Pfam" id="PF00604"/>
    </source>
</evidence>
<evidence type="ECO:0000256" key="2">
    <source>
        <dbReference type="ARBA" id="ARBA00008660"/>
    </source>
</evidence>
<dbReference type="InterPro" id="IPR049106">
    <property type="entry name" value="Flu_PB2_N"/>
</dbReference>
<comment type="subcellular location">
    <subcellularLocation>
        <location evidence="1">Host mitochondrion</location>
    </subcellularLocation>
</comment>
<keyword evidence="12" id="KW-1104">Inhibition of host RNA polymerase II by virus</keyword>
<dbReference type="InterPro" id="IPR048298">
    <property type="entry name" value="Flu_PB2_CAP-bd"/>
</dbReference>
<evidence type="ECO:0000256" key="1">
    <source>
        <dbReference type="ARBA" id="ARBA00004181"/>
    </source>
</evidence>
<organism evidence="23">
    <name type="scientific">Ornate chorus frog influenza-like virus</name>
    <dbReference type="NCBI Taxonomy" id="2777033"/>
    <lineage>
        <taxon>Viruses</taxon>
        <taxon>Riboviria</taxon>
        <taxon>Orthornavirae</taxon>
        <taxon>Negarnaviricota</taxon>
        <taxon>Polyploviricotina</taxon>
        <taxon>Insthoviricetes</taxon>
        <taxon>Articulavirales</taxon>
        <taxon>Orthomyxoviridae</taxon>
    </lineage>
</organism>
<sequence>MSFLLTLAKEYKRLTSDQKSSKLLSHGTVSSYTTFKKWTTSRKEKNPSLRMRWAMGSKFPIMANEKILKESGIPEEDEKISLWSKSEDVSKIGMVLASPAAITYWNFAGQEADNSEVIRDVYKSKFDKLERWRETDWGPMTFEMVGRQRRAVDTQPVELKLNQKEIKELIMWTLFPDEANLASAFLQENYSLVENEREKYKGKAINKDVAAFMISKQFSSERRFLPTFGPIRPERMEILHALGGDYWKIDAKTVGNTNEEQKKKDIRAVARKLCLRASIDLFGPREKLNDYIKSVTMKVGSISRPFEEVIVNTDDISPEVTICKACLGVAMGKSMSFGSMALRKIEGEAKIGKGQVFVNLKPLTFNKWMGPEVFYCELSKVSGMFKRDTDGLKWATIGRGPPEIRKELLGHIMIFSRDGRFFVDAPININISHFTTRTGKEIPYQYVLLRWMRDSVDNLDSLLKSRGMVINPIGRFGSGMGVDGTSSTNLVYKDVTIQSTPIDIVESKEKHKVELNESLEAVTEKGTVVASILDVEEDRKETFNDVTFDHHDLAVLNEDEKTGILKIYQGLIKRINAEPDGIPNLITSKRYLELYQLPEVNSAASMIPRNMRGVYSYHARNLIESQMNNNSYSIPEIVKLLPFTWAPKKKGKFDNRFFFTNRTYVQPGINTHLFTFSKADRGKIYVQDNAIKIPLVLGDEAMDTSLAFSEGFVVCESDPRAPRVAMSDLGLVGFGEKVRVFVGQGQEKTLLRAGSKRAAALDVVKNVKRMRRGLN</sequence>
<dbReference type="GO" id="GO:0006370">
    <property type="term" value="P:7-methylguanosine mRNA capping"/>
    <property type="evidence" value="ECO:0007669"/>
    <property type="project" value="UniProtKB-KW"/>
</dbReference>
<keyword evidence="5" id="KW-0945">Host-virus interaction</keyword>
<evidence type="ECO:0000256" key="9">
    <source>
        <dbReference type="ARBA" id="ARBA00022844"/>
    </source>
</evidence>
<dbReference type="InterPro" id="IPR049110">
    <property type="entry name" value="Flu_PB2_2nd"/>
</dbReference>
<feature type="domain" description="Influenza RNA polymerase PB2 CAP binding" evidence="16">
    <location>
        <begin position="333"/>
        <end position="547"/>
    </location>
</feature>
<keyword evidence="13" id="KW-1262">Eukaryotic host gene expression shutoff by virus</keyword>
<dbReference type="GO" id="GO:0075526">
    <property type="term" value="P:cap snatching"/>
    <property type="evidence" value="ECO:0007669"/>
    <property type="project" value="UniProtKB-KW"/>
</dbReference>
<keyword evidence="11" id="KW-0506">mRNA capping</keyword>
<dbReference type="Pfam" id="PF20947">
    <property type="entry name" value="Flu_PB2_1st"/>
    <property type="match status" value="1"/>
</dbReference>
<feature type="domain" description="Influenza RNA polymerase PB2 sixth" evidence="21">
    <location>
        <begin position="548"/>
        <end position="700"/>
    </location>
</feature>
<dbReference type="EMBL" id="MT926373">
    <property type="protein sequence ID" value="QOE76795.1"/>
    <property type="molecule type" value="Viral_cRNA"/>
</dbReference>
<evidence type="ECO:0000256" key="6">
    <source>
        <dbReference type="ARBA" id="ARBA00022664"/>
    </source>
</evidence>
<keyword evidence="9" id="KW-0946">Virion</keyword>
<evidence type="ECO:0000256" key="8">
    <source>
        <dbReference type="ARBA" id="ARBA00022731"/>
    </source>
</evidence>
<keyword evidence="14" id="KW-1195">Viral transcription</keyword>
<feature type="domain" description="Influenza RNA polymerase PB2 N-terminal region" evidence="17">
    <location>
        <begin position="5"/>
        <end position="40"/>
    </location>
</feature>
<dbReference type="InterPro" id="IPR049115">
    <property type="entry name" value="Flu_PB2_C"/>
</dbReference>
<evidence type="ECO:0000256" key="12">
    <source>
        <dbReference type="ARBA" id="ARBA00023103"/>
    </source>
</evidence>
<evidence type="ECO:0000256" key="3">
    <source>
        <dbReference type="ARBA" id="ARBA00014261"/>
    </source>
</evidence>
<feature type="domain" description="Polymerase basic protein 2 helical" evidence="20">
    <location>
        <begin position="258"/>
        <end position="329"/>
    </location>
</feature>
<keyword evidence="4" id="KW-1048">Host nucleus</keyword>
<feature type="domain" description="Influenza RNA polymerase PB2 C-terminal" evidence="22">
    <location>
        <begin position="702"/>
        <end position="771"/>
    </location>
</feature>
<evidence type="ECO:0000256" key="11">
    <source>
        <dbReference type="ARBA" id="ARBA00023042"/>
    </source>
</evidence>
<dbReference type="InterPro" id="IPR049113">
    <property type="entry name" value="PB2_helical"/>
</dbReference>
<dbReference type="Pfam" id="PF20950">
    <property type="entry name" value="Flu_PB2_4th"/>
    <property type="match status" value="1"/>
</dbReference>
<keyword evidence="6" id="KW-0507">mRNA processing</keyword>
<evidence type="ECO:0000259" key="19">
    <source>
        <dbReference type="Pfam" id="PF20949"/>
    </source>
</evidence>
<evidence type="ECO:0000259" key="18">
    <source>
        <dbReference type="Pfam" id="PF20948"/>
    </source>
</evidence>
<dbReference type="Pfam" id="PF20949">
    <property type="entry name" value="Flu_PB2_3rd"/>
    <property type="match status" value="1"/>
</dbReference>
<protein>
    <recommendedName>
        <fullName evidence="3">Polymerase basic protein 2</fullName>
    </recommendedName>
    <alternativeName>
        <fullName evidence="15">RNA-directed RNA polymerase subunit P3</fullName>
    </alternativeName>
</protein>
<dbReference type="GO" id="GO:0044423">
    <property type="term" value="C:virion component"/>
    <property type="evidence" value="ECO:0007669"/>
    <property type="project" value="UniProtKB-KW"/>
</dbReference>
<dbReference type="Pfam" id="PF20951">
    <property type="entry name" value="Flu_PB2_6th"/>
    <property type="match status" value="1"/>
</dbReference>
<dbReference type="Pfam" id="PF00604">
    <property type="entry name" value="Flu_PB2_5th"/>
    <property type="match status" value="1"/>
</dbReference>
<keyword evidence="8" id="KW-1191">Eukaryotic host transcription shutoff by virus</keyword>
<evidence type="ECO:0000259" key="21">
    <source>
        <dbReference type="Pfam" id="PF20951"/>
    </source>
</evidence>
<name>A0A866VZE7_9ORTO</name>
<evidence type="ECO:0000256" key="15">
    <source>
        <dbReference type="ARBA" id="ARBA00030401"/>
    </source>
</evidence>
<gene>
    <name evidence="23" type="primary">PB2</name>
</gene>
<feature type="domain" description="Influenza RNA polymerase PB2 middle" evidence="19">
    <location>
        <begin position="114"/>
        <end position="255"/>
    </location>
</feature>
<evidence type="ECO:0000256" key="13">
    <source>
        <dbReference type="ARBA" id="ARBA00023247"/>
    </source>
</evidence>
<dbReference type="InterPro" id="IPR049114">
    <property type="entry name" value="Flu_PB2_6th"/>
</dbReference>
<evidence type="ECO:0000259" key="17">
    <source>
        <dbReference type="Pfam" id="PF20947"/>
    </source>
</evidence>
<proteinExistence type="inferred from homology"/>
<evidence type="ECO:0000259" key="20">
    <source>
        <dbReference type="Pfam" id="PF20950"/>
    </source>
</evidence>
<dbReference type="Pfam" id="PF20948">
    <property type="entry name" value="Flu_PB2_2nd"/>
    <property type="match status" value="1"/>
</dbReference>
<evidence type="ECO:0000313" key="23">
    <source>
        <dbReference type="EMBL" id="QOE76795.1"/>
    </source>
</evidence>
<dbReference type="GO" id="GO:0039657">
    <property type="term" value="P:symbiont-mediated suppression of host gene expression"/>
    <property type="evidence" value="ECO:0007669"/>
    <property type="project" value="UniProtKB-KW"/>
</dbReference>
<keyword evidence="7" id="KW-1157">Cap snatching</keyword>
<comment type="similarity">
    <text evidence="2">Belongs to the influenza viruses PB2 family.</text>
</comment>
<dbReference type="InterPro" id="IPR049111">
    <property type="entry name" value="Flu_PB2_middle"/>
</dbReference>
<evidence type="ECO:0000256" key="14">
    <source>
        <dbReference type="ARBA" id="ARBA00023314"/>
    </source>
</evidence>
<evidence type="ECO:0000256" key="7">
    <source>
        <dbReference type="ARBA" id="ARBA00022715"/>
    </source>
</evidence>
<dbReference type="Pfam" id="PF20952">
    <property type="entry name" value="Flu_PB2_7th"/>
    <property type="match status" value="1"/>
</dbReference>
<evidence type="ECO:0000259" key="22">
    <source>
        <dbReference type="Pfam" id="PF20952"/>
    </source>
</evidence>
<accession>A0A866VZE7</accession>